<reference evidence="3 4" key="2">
    <citation type="submission" date="2009-02" db="EMBL/GenBank/DDBJ databases">
        <title>Draft genome sequence of Eubacterium hallii (DSM 3353).</title>
        <authorList>
            <person name="Sudarsanam P."/>
            <person name="Ley R."/>
            <person name="Guruge J."/>
            <person name="Turnbaugh P.J."/>
            <person name="Mahowald M."/>
            <person name="Liep D."/>
            <person name="Gordon J."/>
        </authorList>
    </citation>
    <scope>NUCLEOTIDE SEQUENCE [LARGE SCALE GENOMIC DNA]</scope>
    <source>
        <strain evidence="3 4">DSM 3353</strain>
    </source>
</reference>
<dbReference type="eggNOG" id="COG0739">
    <property type="taxonomic scope" value="Bacteria"/>
</dbReference>
<dbReference type="Gene3D" id="2.70.70.10">
    <property type="entry name" value="Glucose Permease (Domain IIA)"/>
    <property type="match status" value="1"/>
</dbReference>
<dbReference type="InterPro" id="IPR016047">
    <property type="entry name" value="M23ase_b-sheet_dom"/>
</dbReference>
<gene>
    <name evidence="3" type="ORF">EUBHAL_03257</name>
</gene>
<dbReference type="Proteomes" id="UP000003174">
    <property type="component" value="Unassembled WGS sequence"/>
</dbReference>
<evidence type="ECO:0000313" key="3">
    <source>
        <dbReference type="EMBL" id="EEG34949.1"/>
    </source>
</evidence>
<dbReference type="PANTHER" id="PTHR21666">
    <property type="entry name" value="PEPTIDASE-RELATED"/>
    <property type="match status" value="1"/>
</dbReference>
<feature type="region of interest" description="Disordered" evidence="1">
    <location>
        <begin position="136"/>
        <end position="254"/>
    </location>
</feature>
<organism evidence="3 4">
    <name type="scientific">Anaerobutyricum hallii DSM 3353</name>
    <dbReference type="NCBI Taxonomy" id="411469"/>
    <lineage>
        <taxon>Bacteria</taxon>
        <taxon>Bacillati</taxon>
        <taxon>Bacillota</taxon>
        <taxon>Clostridia</taxon>
        <taxon>Lachnospirales</taxon>
        <taxon>Lachnospiraceae</taxon>
        <taxon>Anaerobutyricum</taxon>
    </lineage>
</organism>
<dbReference type="AlphaFoldDB" id="C0F0N3"/>
<protein>
    <submittedName>
        <fullName evidence="3">Peptidase, M23 family</fullName>
    </submittedName>
</protein>
<feature type="compositionally biased region" description="Low complexity" evidence="1">
    <location>
        <begin position="163"/>
        <end position="178"/>
    </location>
</feature>
<dbReference type="PANTHER" id="PTHR21666:SF270">
    <property type="entry name" value="MUREIN HYDROLASE ACTIVATOR ENVC"/>
    <property type="match status" value="1"/>
</dbReference>
<comment type="caution">
    <text evidence="3">The sequence shown here is derived from an EMBL/GenBank/DDBJ whole genome shotgun (WGS) entry which is preliminary data.</text>
</comment>
<dbReference type="Pfam" id="PF01551">
    <property type="entry name" value="Peptidase_M23"/>
    <property type="match status" value="1"/>
</dbReference>
<dbReference type="InterPro" id="IPR011055">
    <property type="entry name" value="Dup_hybrid_motif"/>
</dbReference>
<dbReference type="EMBL" id="ACEP01000172">
    <property type="protein sequence ID" value="EEG34949.1"/>
    <property type="molecule type" value="Genomic_DNA"/>
</dbReference>
<evidence type="ECO:0000313" key="4">
    <source>
        <dbReference type="Proteomes" id="UP000003174"/>
    </source>
</evidence>
<dbReference type="SUPFAM" id="SSF51261">
    <property type="entry name" value="Duplicated hybrid motif"/>
    <property type="match status" value="1"/>
</dbReference>
<name>C0F0N3_9FIRM</name>
<feature type="compositionally biased region" description="Basic and acidic residues" evidence="1">
    <location>
        <begin position="138"/>
        <end position="153"/>
    </location>
</feature>
<feature type="domain" description="M23ase beta-sheet core" evidence="2">
    <location>
        <begin position="293"/>
        <end position="389"/>
    </location>
</feature>
<reference evidence="3 4" key="1">
    <citation type="submission" date="2009-01" db="EMBL/GenBank/DDBJ databases">
        <authorList>
            <person name="Fulton L."/>
            <person name="Clifton S."/>
            <person name="Fulton B."/>
            <person name="Xu J."/>
            <person name="Minx P."/>
            <person name="Pepin K.H."/>
            <person name="Johnson M."/>
            <person name="Bhonagiri V."/>
            <person name="Nash W.E."/>
            <person name="Mardis E.R."/>
            <person name="Wilson R.K."/>
        </authorList>
    </citation>
    <scope>NUCLEOTIDE SEQUENCE [LARGE SCALE GENOMIC DNA]</scope>
    <source>
        <strain evidence="3 4">DSM 3353</strain>
    </source>
</reference>
<feature type="compositionally biased region" description="Low complexity" evidence="1">
    <location>
        <begin position="239"/>
        <end position="252"/>
    </location>
</feature>
<accession>C0F0N3</accession>
<dbReference type="InterPro" id="IPR050570">
    <property type="entry name" value="Cell_wall_metabolism_enzyme"/>
</dbReference>
<dbReference type="CDD" id="cd12797">
    <property type="entry name" value="M23_peptidase"/>
    <property type="match status" value="1"/>
</dbReference>
<dbReference type="GO" id="GO:0004222">
    <property type="term" value="F:metalloendopeptidase activity"/>
    <property type="evidence" value="ECO:0007669"/>
    <property type="project" value="TreeGrafter"/>
</dbReference>
<sequence length="395" mass="43424">MLVIPEYLKPLVSDYRMNLIQVRQSESLCFRNQDISIVFDMIRSIYNKDYETFHEMYKDKTMSTELGLGRNGSSIHCLSKIPCINFIFLVKTIPRGDEMKRPNNLFQKKYISSLVIAAFLILSVLTAYNIKIGNADGGKSDNKTKTETTEKSNDVIGPVSGNDTGSATNSADSAANNDMDVEPGAEGQNGTDTLDSNAEDNGEGTKYSNNSGRNSSSEQDDADTKDENNTKNNISGTKENAGNNAENSGASGDSVYNYNGKKKLTWPVMGNIILPYSMDATVYYTTLDQYACNDGIIVGAKVGEEVVSPANGRVVNIEDTDRYGKVVTILLGNYYKAYCGQLDNVDYEIGDDIQEGDVLGTVAEPTKSFVLEGPNVFFKMTYKDKTVNPVKYLRV</sequence>
<evidence type="ECO:0000256" key="1">
    <source>
        <dbReference type="SAM" id="MobiDB-lite"/>
    </source>
</evidence>
<proteinExistence type="predicted"/>
<feature type="compositionally biased region" description="Polar residues" evidence="1">
    <location>
        <begin position="206"/>
        <end position="217"/>
    </location>
</feature>
<evidence type="ECO:0000259" key="2">
    <source>
        <dbReference type="Pfam" id="PF01551"/>
    </source>
</evidence>